<dbReference type="Pfam" id="PF13485">
    <property type="entry name" value="Peptidase_MA_2"/>
    <property type="match status" value="1"/>
</dbReference>
<proteinExistence type="predicted"/>
<feature type="transmembrane region" description="Helical" evidence="1">
    <location>
        <begin position="21"/>
        <end position="42"/>
    </location>
</feature>
<keyword evidence="1" id="KW-0472">Membrane</keyword>
<sequence>MPASDPSSATDPTSRRQARPWELAALAGLVLAVVVVLALTGFSHDERGADGAVGTAQADTESRAAAVQLLLDTWASAVRTNDTARLSGLMDRAASPGFLAAETRRASNVAGVEFSDWGYEITESPEAAVPSSLVDALGADEVWAPAVQLRYAIAGADESPTRKPIALVVARRGDSWALVSDSATVNGERRTWRGPWDFGTVVSRRVDTGDGRTSVVLGHPENAAMVDRLAEELPAAVVNATQLWGSDWAGRALVWVAGSQDEFTALVGSDHDGRGIAAVAISDAVDSDADAVTGQRIVFSPSSAERLTEVTRRAILRHELTHVAARAETVDRSPMWVLEGYAEYAAYRGTGEAARQIAPALTAQVGAEGPPTGFPENTDFSESGERGSVAYETAWSINAFVAEQYGETKLTELYRTLAVGEADPDTVDARLSDVLGVDAEQFRDRWTDWVGAHLG</sequence>
<dbReference type="Proteomes" id="UP000183561">
    <property type="component" value="Unassembled WGS sequence"/>
</dbReference>
<evidence type="ECO:0000256" key="1">
    <source>
        <dbReference type="SAM" id="Phobius"/>
    </source>
</evidence>
<accession>A0A1H5AVR7</accession>
<evidence type="ECO:0000313" key="3">
    <source>
        <dbReference type="EMBL" id="SED45844.1"/>
    </source>
</evidence>
<dbReference type="AlphaFoldDB" id="A0A1H5AVR7"/>
<evidence type="ECO:0000259" key="2">
    <source>
        <dbReference type="Pfam" id="PF13485"/>
    </source>
</evidence>
<protein>
    <recommendedName>
        <fullName evidence="2">Peptidase MA-like domain-containing protein</fullName>
    </recommendedName>
</protein>
<keyword evidence="1" id="KW-0812">Transmembrane</keyword>
<name>A0A1H5AVR7_9NOCA</name>
<dbReference type="OrthoDB" id="5242307at2"/>
<feature type="domain" description="Peptidase MA-like" evidence="2">
    <location>
        <begin position="312"/>
        <end position="450"/>
    </location>
</feature>
<evidence type="ECO:0000313" key="4">
    <source>
        <dbReference type="Proteomes" id="UP000183561"/>
    </source>
</evidence>
<keyword evidence="4" id="KW-1185">Reference proteome</keyword>
<keyword evidence="1" id="KW-1133">Transmembrane helix</keyword>
<gene>
    <name evidence="3" type="ORF">SAMN04490239_8357</name>
</gene>
<dbReference type="EMBL" id="FNSV01000005">
    <property type="protein sequence ID" value="SED45844.1"/>
    <property type="molecule type" value="Genomic_DNA"/>
</dbReference>
<dbReference type="RefSeq" id="WP_072945429.1">
    <property type="nucleotide sequence ID" value="NZ_FNSV01000005.1"/>
</dbReference>
<organism evidence="3 4">
    <name type="scientific">Rhodococcus koreensis</name>
    <dbReference type="NCBI Taxonomy" id="99653"/>
    <lineage>
        <taxon>Bacteria</taxon>
        <taxon>Bacillati</taxon>
        <taxon>Actinomycetota</taxon>
        <taxon>Actinomycetes</taxon>
        <taxon>Mycobacteriales</taxon>
        <taxon>Nocardiaceae</taxon>
        <taxon>Rhodococcus</taxon>
    </lineage>
</organism>
<dbReference type="InterPro" id="IPR039568">
    <property type="entry name" value="Peptidase_MA-like_dom"/>
</dbReference>
<reference evidence="4" key="1">
    <citation type="submission" date="2016-10" db="EMBL/GenBank/DDBJ databases">
        <authorList>
            <person name="Varghese N."/>
            <person name="Submissions S."/>
        </authorList>
    </citation>
    <scope>NUCLEOTIDE SEQUENCE [LARGE SCALE GENOMIC DNA]</scope>
    <source>
        <strain evidence="4">DSM 44498</strain>
    </source>
</reference>